<dbReference type="Proteomes" id="UP000077266">
    <property type="component" value="Unassembled WGS sequence"/>
</dbReference>
<dbReference type="EMBL" id="KV426216">
    <property type="protein sequence ID" value="KZV84645.1"/>
    <property type="molecule type" value="Genomic_DNA"/>
</dbReference>
<evidence type="ECO:0000259" key="1">
    <source>
        <dbReference type="Pfam" id="PF20415"/>
    </source>
</evidence>
<dbReference type="Pfam" id="PF20415">
    <property type="entry name" value="DUF6699"/>
    <property type="match status" value="1"/>
</dbReference>
<dbReference type="InterPro" id="IPR046522">
    <property type="entry name" value="DUF6699"/>
</dbReference>
<accession>A0A165DIU6</accession>
<organism evidence="2 3">
    <name type="scientific">Exidia glandulosa HHB12029</name>
    <dbReference type="NCBI Taxonomy" id="1314781"/>
    <lineage>
        <taxon>Eukaryota</taxon>
        <taxon>Fungi</taxon>
        <taxon>Dikarya</taxon>
        <taxon>Basidiomycota</taxon>
        <taxon>Agaricomycotina</taxon>
        <taxon>Agaricomycetes</taxon>
        <taxon>Auriculariales</taxon>
        <taxon>Exidiaceae</taxon>
        <taxon>Exidia</taxon>
    </lineage>
</organism>
<proteinExistence type="predicted"/>
<name>A0A165DIU6_EXIGL</name>
<protein>
    <recommendedName>
        <fullName evidence="1">DUF6699 domain-containing protein</fullName>
    </recommendedName>
</protein>
<evidence type="ECO:0000313" key="3">
    <source>
        <dbReference type="Proteomes" id="UP000077266"/>
    </source>
</evidence>
<reference evidence="2 3" key="1">
    <citation type="journal article" date="2016" name="Mol. Biol. Evol.">
        <title>Comparative Genomics of Early-Diverging Mushroom-Forming Fungi Provides Insights into the Origins of Lignocellulose Decay Capabilities.</title>
        <authorList>
            <person name="Nagy L.G."/>
            <person name="Riley R."/>
            <person name="Tritt A."/>
            <person name="Adam C."/>
            <person name="Daum C."/>
            <person name="Floudas D."/>
            <person name="Sun H."/>
            <person name="Yadav J.S."/>
            <person name="Pangilinan J."/>
            <person name="Larsson K.H."/>
            <person name="Matsuura K."/>
            <person name="Barry K."/>
            <person name="Labutti K."/>
            <person name="Kuo R."/>
            <person name="Ohm R.A."/>
            <person name="Bhattacharya S.S."/>
            <person name="Shirouzu T."/>
            <person name="Yoshinaga Y."/>
            <person name="Martin F.M."/>
            <person name="Grigoriev I.V."/>
            <person name="Hibbett D.S."/>
        </authorList>
    </citation>
    <scope>NUCLEOTIDE SEQUENCE [LARGE SCALE GENOMIC DNA]</scope>
    <source>
        <strain evidence="2 3">HHB12029</strain>
    </source>
</reference>
<feature type="domain" description="DUF6699" evidence="1">
    <location>
        <begin position="99"/>
        <end position="214"/>
    </location>
</feature>
<gene>
    <name evidence="2" type="ORF">EXIGLDRAFT_726943</name>
</gene>
<dbReference type="InParanoid" id="A0A165DIU6"/>
<evidence type="ECO:0000313" key="2">
    <source>
        <dbReference type="EMBL" id="KZV84645.1"/>
    </source>
</evidence>
<sequence>MSPNGPSSLQGLTGLARRLQQRASLHPVARSSLQLLSPQLHARTGHYRDHIIPLPSSQSLSPTPSRLPAQYLAPEPSMNALLQPGQSCLRVDLSAQRRAALEHMPLACKTPATVPPSARLHIVCAHLPRPLVIDTDAADALLLAPALTPATLLDALHRALHGINITPREWLAASPEKRARAAAASVRRLGHWRGQVSWIDWLEDYSVFAGLTREPVKIRRALPPGVVPDATTWVLLVDRRL</sequence>
<keyword evidence="3" id="KW-1185">Reference proteome</keyword>
<dbReference type="AlphaFoldDB" id="A0A165DIU6"/>